<sequence length="142" mass="16322">MMSVNTDELKKFLESKITSLRKELEFYEFLLSIIESGYIPTIKGNKGSIEYIKNKKGEILAEIYFTPPVAKFVIKNKITLSKSYFSALSKILESEKELNKIDYTIEMDKNDIREIVLKNVNSDIIYNKIKTGIQAILERATG</sequence>
<evidence type="ECO:0000313" key="2">
    <source>
        <dbReference type="Proteomes" id="UP000076770"/>
    </source>
</evidence>
<name>A0A157SX31_SACSO</name>
<dbReference type="EMBL" id="LT549890">
    <property type="protein sequence ID" value="SAI83694.1"/>
    <property type="molecule type" value="Genomic_DNA"/>
</dbReference>
<organism evidence="1 2">
    <name type="scientific">Saccharolobus solfataricus</name>
    <name type="common">Sulfolobus solfataricus</name>
    <dbReference type="NCBI Taxonomy" id="2287"/>
    <lineage>
        <taxon>Archaea</taxon>
        <taxon>Thermoproteota</taxon>
        <taxon>Thermoprotei</taxon>
        <taxon>Sulfolobales</taxon>
        <taxon>Sulfolobaceae</taxon>
        <taxon>Saccharolobus</taxon>
    </lineage>
</organism>
<protein>
    <submittedName>
        <fullName evidence="1">Uncharacterized protein</fullName>
    </submittedName>
</protein>
<evidence type="ECO:0000313" key="1">
    <source>
        <dbReference type="EMBL" id="SAI83694.1"/>
    </source>
</evidence>
<dbReference type="PATRIC" id="fig|2287.9.peg.152"/>
<dbReference type="Proteomes" id="UP000076770">
    <property type="component" value="Chromosome i"/>
</dbReference>
<gene>
    <name evidence="1" type="ORF">SSOP1_0140</name>
</gene>
<dbReference type="AlphaFoldDB" id="A0A157SX31"/>
<accession>A0A157SX31</accession>
<reference evidence="2" key="1">
    <citation type="submission" date="2016-04" db="EMBL/GenBank/DDBJ databases">
        <authorList>
            <person name="Shah S.A."/>
            <person name="Garrett R.A."/>
        </authorList>
    </citation>
    <scope>NUCLEOTIDE SEQUENCE [LARGE SCALE GENOMIC DNA]</scope>
    <source>
        <strain evidence="2">ATCC 35091 / DSM 1616 / JCM 8930 / NBRC 15331 / P1</strain>
    </source>
</reference>
<proteinExistence type="predicted"/>